<feature type="transmembrane region" description="Helical" evidence="7">
    <location>
        <begin position="519"/>
        <end position="539"/>
    </location>
</feature>
<organism evidence="9 10">
    <name type="scientific">Fonsecaea multimorphosa CBS 102226</name>
    <dbReference type="NCBI Taxonomy" id="1442371"/>
    <lineage>
        <taxon>Eukaryota</taxon>
        <taxon>Fungi</taxon>
        <taxon>Dikarya</taxon>
        <taxon>Ascomycota</taxon>
        <taxon>Pezizomycotina</taxon>
        <taxon>Eurotiomycetes</taxon>
        <taxon>Chaetothyriomycetidae</taxon>
        <taxon>Chaetothyriales</taxon>
        <taxon>Herpotrichiellaceae</taxon>
        <taxon>Fonsecaea</taxon>
    </lineage>
</organism>
<dbReference type="VEuPathDB" id="FungiDB:Z520_09997"/>
<comment type="similarity">
    <text evidence="2">Belongs to the amino acid/polyamine transporter 2 family.</text>
</comment>
<evidence type="ECO:0000256" key="6">
    <source>
        <dbReference type="SAM" id="MobiDB-lite"/>
    </source>
</evidence>
<keyword evidence="4 7" id="KW-1133">Transmembrane helix</keyword>
<feature type="compositionally biased region" description="Low complexity" evidence="6">
    <location>
        <begin position="115"/>
        <end position="127"/>
    </location>
</feature>
<dbReference type="STRING" id="1442371.A0A0D2JLS9"/>
<evidence type="ECO:0000256" key="3">
    <source>
        <dbReference type="ARBA" id="ARBA00022692"/>
    </source>
</evidence>
<feature type="region of interest" description="Disordered" evidence="6">
    <location>
        <begin position="1"/>
        <end position="66"/>
    </location>
</feature>
<comment type="subcellular location">
    <subcellularLocation>
        <location evidence="1">Membrane</location>
        <topology evidence="1">Multi-pass membrane protein</topology>
    </subcellularLocation>
</comment>
<feature type="domain" description="Amino acid transporter transmembrane" evidence="8">
    <location>
        <begin position="260"/>
        <end position="660"/>
    </location>
</feature>
<feature type="transmembrane region" description="Helical" evidence="7">
    <location>
        <begin position="639"/>
        <end position="661"/>
    </location>
</feature>
<keyword evidence="5 7" id="KW-0472">Membrane</keyword>
<feature type="transmembrane region" description="Helical" evidence="7">
    <location>
        <begin position="288"/>
        <end position="309"/>
    </location>
</feature>
<accession>A0A0D2JLS9</accession>
<reference evidence="9 10" key="1">
    <citation type="submission" date="2015-01" db="EMBL/GenBank/DDBJ databases">
        <title>The Genome Sequence of Fonsecaea multimorphosa CBS 102226.</title>
        <authorList>
            <consortium name="The Broad Institute Genomics Platform"/>
            <person name="Cuomo C."/>
            <person name="de Hoog S."/>
            <person name="Gorbushina A."/>
            <person name="Stielow B."/>
            <person name="Teixiera M."/>
            <person name="Abouelleil A."/>
            <person name="Chapman S.B."/>
            <person name="Priest M."/>
            <person name="Young S.K."/>
            <person name="Wortman J."/>
            <person name="Nusbaum C."/>
            <person name="Birren B."/>
        </authorList>
    </citation>
    <scope>NUCLEOTIDE SEQUENCE [LARGE SCALE GENOMIC DNA]</scope>
    <source>
        <strain evidence="9 10">CBS 102226</strain>
    </source>
</reference>
<dbReference type="Pfam" id="PF01490">
    <property type="entry name" value="Aa_trans"/>
    <property type="match status" value="1"/>
</dbReference>
<sequence>MSAKARQAPTSWDAYERGRASSFGSLESVPEDEQQNILSSSTPATHHIPPLHGEGQEHGSLRRRSSFTKRIDHLMQMGGPNSIDNFAKSFQRAAGFREITPVRRNSVSFSETDQEAAPASAEQSTAAPNRSLLRQQLQDYDFGAENDSALQDERAPDNQEPTEESALLPVESRQTFKSTTGSLVPGSLLPHELGTSYGSISSKLTATARQRASILIMEQEEASRRARQDSETLKEEPQPHRHVEREILPDGEVMERIVGESTVPMTVFNSTNVLIGVGILALPLGIRYSGWVMGLAFLTLAAIGTSYTARLLAKCLDSNTGSTTYGDIAYLAFDTWGRHFVEALFILELTAANVALIILFADSMNSLIPGVSVVEWKVIISLGLIPLNFVPFKTLSFTSVIGIFCCLGIIIIVFADGLIKPRSPGSLREVAKTWAFPEDWRTVPLSLGLFMAPWGGHSVFPAIYKDMRHPHKYGRALKYTYFFTYGLDLTMAVLGYLMFGDKVRDEVTSNILRSTAYPHVLSVIIVVLIAIIPITKIPLSNRPVMDTLNKKFYIDLRQMDAKARAYSERSLKHRTARGLIGVLANVVQLGIAIGFPDFDSIMALMGSALCFTICIILPVSFYLVIFSSEGKEIGLAEKILDWVLLVVCICLAVLGTVFAILPKNKIGASV</sequence>
<feature type="region of interest" description="Disordered" evidence="6">
    <location>
        <begin position="151"/>
        <end position="188"/>
    </location>
</feature>
<dbReference type="GeneID" id="27715743"/>
<feature type="compositionally biased region" description="Polar residues" evidence="6">
    <location>
        <begin position="172"/>
        <end position="182"/>
    </location>
</feature>
<dbReference type="OrthoDB" id="655540at2759"/>
<dbReference type="PANTHER" id="PTHR22950">
    <property type="entry name" value="AMINO ACID TRANSPORTER"/>
    <property type="match status" value="1"/>
</dbReference>
<evidence type="ECO:0000256" key="1">
    <source>
        <dbReference type="ARBA" id="ARBA00004141"/>
    </source>
</evidence>
<keyword evidence="3 7" id="KW-0812">Transmembrane</keyword>
<evidence type="ECO:0000256" key="5">
    <source>
        <dbReference type="ARBA" id="ARBA00023136"/>
    </source>
</evidence>
<feature type="transmembrane region" description="Helical" evidence="7">
    <location>
        <begin position="263"/>
        <end position="282"/>
    </location>
</feature>
<dbReference type="AlphaFoldDB" id="A0A0D2JLS9"/>
<dbReference type="Proteomes" id="UP000053411">
    <property type="component" value="Unassembled WGS sequence"/>
</dbReference>
<feature type="transmembrane region" description="Helical" evidence="7">
    <location>
        <begin position="576"/>
        <end position="595"/>
    </location>
</feature>
<feature type="compositionally biased region" description="Polar residues" evidence="6">
    <location>
        <begin position="35"/>
        <end position="44"/>
    </location>
</feature>
<evidence type="ECO:0000313" key="9">
    <source>
        <dbReference type="EMBL" id="KIX94287.1"/>
    </source>
</evidence>
<feature type="transmembrane region" description="Helical" evidence="7">
    <location>
        <begin position="397"/>
        <end position="419"/>
    </location>
</feature>
<dbReference type="EMBL" id="KN848088">
    <property type="protein sequence ID" value="KIX94287.1"/>
    <property type="molecule type" value="Genomic_DNA"/>
</dbReference>
<dbReference type="RefSeq" id="XP_016628410.1">
    <property type="nucleotide sequence ID" value="XM_016780491.1"/>
</dbReference>
<evidence type="ECO:0000256" key="2">
    <source>
        <dbReference type="ARBA" id="ARBA00008066"/>
    </source>
</evidence>
<dbReference type="GO" id="GO:0015179">
    <property type="term" value="F:L-amino acid transmembrane transporter activity"/>
    <property type="evidence" value="ECO:0007669"/>
    <property type="project" value="TreeGrafter"/>
</dbReference>
<evidence type="ECO:0000259" key="8">
    <source>
        <dbReference type="Pfam" id="PF01490"/>
    </source>
</evidence>
<feature type="region of interest" description="Disordered" evidence="6">
    <location>
        <begin position="219"/>
        <end position="244"/>
    </location>
</feature>
<protein>
    <recommendedName>
        <fullName evidence="8">Amino acid transporter transmembrane domain-containing protein</fullName>
    </recommendedName>
</protein>
<evidence type="ECO:0000313" key="10">
    <source>
        <dbReference type="Proteomes" id="UP000053411"/>
    </source>
</evidence>
<name>A0A0D2JLS9_9EURO</name>
<feature type="transmembrane region" description="Helical" evidence="7">
    <location>
        <begin position="476"/>
        <end position="499"/>
    </location>
</feature>
<proteinExistence type="inferred from homology"/>
<gene>
    <name evidence="9" type="ORF">Z520_09997</name>
</gene>
<feature type="transmembrane region" description="Helical" evidence="7">
    <location>
        <begin position="340"/>
        <end position="361"/>
    </location>
</feature>
<feature type="transmembrane region" description="Helical" evidence="7">
    <location>
        <begin position="601"/>
        <end position="627"/>
    </location>
</feature>
<evidence type="ECO:0000256" key="4">
    <source>
        <dbReference type="ARBA" id="ARBA00022989"/>
    </source>
</evidence>
<dbReference type="PANTHER" id="PTHR22950:SF349">
    <property type="entry name" value="AMINO ACID TRANSPORTER TRANSMEMBRANE DOMAIN-CONTAINING PROTEIN"/>
    <property type="match status" value="1"/>
</dbReference>
<evidence type="ECO:0000256" key="7">
    <source>
        <dbReference type="SAM" id="Phobius"/>
    </source>
</evidence>
<keyword evidence="10" id="KW-1185">Reference proteome</keyword>
<feature type="transmembrane region" description="Helical" evidence="7">
    <location>
        <begin position="443"/>
        <end position="464"/>
    </location>
</feature>
<feature type="transmembrane region" description="Helical" evidence="7">
    <location>
        <begin position="367"/>
        <end position="390"/>
    </location>
</feature>
<feature type="region of interest" description="Disordered" evidence="6">
    <location>
        <begin position="106"/>
        <end position="127"/>
    </location>
</feature>
<feature type="compositionally biased region" description="Basic and acidic residues" evidence="6">
    <location>
        <begin position="221"/>
        <end position="244"/>
    </location>
</feature>
<dbReference type="InterPro" id="IPR013057">
    <property type="entry name" value="AA_transpt_TM"/>
</dbReference>
<dbReference type="GO" id="GO:0005774">
    <property type="term" value="C:vacuolar membrane"/>
    <property type="evidence" value="ECO:0007669"/>
    <property type="project" value="TreeGrafter"/>
</dbReference>